<dbReference type="Pfam" id="PF00215">
    <property type="entry name" value="OMPdecase"/>
    <property type="match status" value="1"/>
</dbReference>
<reference evidence="9 10" key="1">
    <citation type="submission" date="2018-10" db="EMBL/GenBank/DDBJ databases">
        <title>Falsibacillus sp. genome draft.</title>
        <authorList>
            <person name="Shi S."/>
        </authorList>
    </citation>
    <scope>NUCLEOTIDE SEQUENCE [LARGE SCALE GENOMIC DNA]</scope>
    <source>
        <strain evidence="9 10">GY 10110</strain>
    </source>
</reference>
<evidence type="ECO:0000256" key="1">
    <source>
        <dbReference type="ARBA" id="ARBA00000718"/>
    </source>
</evidence>
<dbReference type="GO" id="GO:0004590">
    <property type="term" value="F:orotidine-5'-phosphate decarboxylase activity"/>
    <property type="evidence" value="ECO:0007669"/>
    <property type="project" value="InterPro"/>
</dbReference>
<keyword evidence="6" id="KW-0456">Lyase</keyword>
<evidence type="ECO:0000256" key="3">
    <source>
        <dbReference type="ARBA" id="ARBA00006350"/>
    </source>
</evidence>
<keyword evidence="10" id="KW-1185">Reference proteome</keyword>
<evidence type="ECO:0000259" key="8">
    <source>
        <dbReference type="SMART" id="SM00934"/>
    </source>
</evidence>
<dbReference type="InterPro" id="IPR011060">
    <property type="entry name" value="RibuloseP-bd_barrel"/>
</dbReference>
<dbReference type="GO" id="GO:0006207">
    <property type="term" value="P:'de novo' pyrimidine nucleobase biosynthetic process"/>
    <property type="evidence" value="ECO:0007669"/>
    <property type="project" value="InterPro"/>
</dbReference>
<dbReference type="EC" id="4.1.2.43" evidence="4"/>
<proteinExistence type="inferred from homology"/>
<dbReference type="Proteomes" id="UP000276770">
    <property type="component" value="Unassembled WGS sequence"/>
</dbReference>
<dbReference type="GO" id="GO:0019854">
    <property type="term" value="P:L-ascorbic acid catabolic process"/>
    <property type="evidence" value="ECO:0007669"/>
    <property type="project" value="TreeGrafter"/>
</dbReference>
<dbReference type="GO" id="GO:0043801">
    <property type="term" value="F:hexulose-6-phosphate synthase activity"/>
    <property type="evidence" value="ECO:0007669"/>
    <property type="project" value="UniProtKB-EC"/>
</dbReference>
<comment type="caution">
    <text evidence="9">The sequence shown here is derived from an EMBL/GenBank/DDBJ whole genome shotgun (WGS) entry which is preliminary data.</text>
</comment>
<evidence type="ECO:0000256" key="7">
    <source>
        <dbReference type="ARBA" id="ARBA00023277"/>
    </source>
</evidence>
<dbReference type="InterPro" id="IPR013785">
    <property type="entry name" value="Aldolase_TIM"/>
</dbReference>
<dbReference type="GO" id="GO:0006730">
    <property type="term" value="P:one-carbon metabolic process"/>
    <property type="evidence" value="ECO:0007669"/>
    <property type="project" value="UniProtKB-KW"/>
</dbReference>
<dbReference type="NCBIfam" id="TIGR03128">
    <property type="entry name" value="RuMP_HxlA"/>
    <property type="match status" value="1"/>
</dbReference>
<evidence type="ECO:0000256" key="2">
    <source>
        <dbReference type="ARBA" id="ARBA00005014"/>
    </source>
</evidence>
<dbReference type="OrthoDB" id="43475at2"/>
<dbReference type="InterPro" id="IPR041710">
    <property type="entry name" value="HPS/KGPDC"/>
</dbReference>
<dbReference type="SUPFAM" id="SSF51366">
    <property type="entry name" value="Ribulose-phoshate binding barrel"/>
    <property type="match status" value="1"/>
</dbReference>
<keyword evidence="5" id="KW-0554">One-carbon metabolism</keyword>
<dbReference type="Gene3D" id="3.20.20.70">
    <property type="entry name" value="Aldolase class I"/>
    <property type="match status" value="1"/>
</dbReference>
<evidence type="ECO:0000313" key="10">
    <source>
        <dbReference type="Proteomes" id="UP000276770"/>
    </source>
</evidence>
<dbReference type="FunFam" id="3.20.20.70:FF:000022">
    <property type="entry name" value="3-keto-L-gulonate-6-phosphate decarboxylase UlaD"/>
    <property type="match status" value="1"/>
</dbReference>
<dbReference type="SMART" id="SM00934">
    <property type="entry name" value="OMPdecase"/>
    <property type="match status" value="1"/>
</dbReference>
<dbReference type="EMBL" id="RCVZ01000012">
    <property type="protein sequence ID" value="RLQ93807.1"/>
    <property type="molecule type" value="Genomic_DNA"/>
</dbReference>
<comment type="pathway">
    <text evidence="2">One-carbon metabolism; formaldehyde assimilation via RuMP pathway; D-fructose 6-phosphate from D-ribulose 5-phosphate and formaldehyde: step 1/2.</text>
</comment>
<evidence type="ECO:0000313" key="9">
    <source>
        <dbReference type="EMBL" id="RLQ93807.1"/>
    </source>
</evidence>
<comment type="catalytic activity">
    <reaction evidence="1">
        <text>D-ribulose 5-phosphate + formaldehyde = D-arabino-hex-3-ulose 6-phosphate</text>
        <dbReference type="Rhea" id="RHEA:25201"/>
        <dbReference type="ChEBI" id="CHEBI:16842"/>
        <dbReference type="ChEBI" id="CHEBI:58121"/>
        <dbReference type="ChEBI" id="CHEBI:58542"/>
        <dbReference type="EC" id="4.1.2.43"/>
    </reaction>
</comment>
<accession>A0A3L7JSE9</accession>
<dbReference type="CDD" id="cd04726">
    <property type="entry name" value="KGPDC_HPS"/>
    <property type="match status" value="1"/>
</dbReference>
<sequence>MKIQLALDRLSIEEAISIAAEVEESIDWIEVGTSLIKEFGMRSVKELKEAFPHKTIVADIKTMDNANYEAELCFEAGADVMTVMGAASASTIEACISKAKEYGKEVMIDLLNVAQDQKQHLAVWEEAILCEHVSKDDQELSGKKNDFNSSVFLGKRLAVAGGITEQSMQNLSGLKPEVVIIGSAITKSENKKEAALRLKTLCQIQEVSQ</sequence>
<name>A0A3L7JSE9_9BACI</name>
<keyword evidence="7" id="KW-0119">Carbohydrate metabolism</keyword>
<evidence type="ECO:0000256" key="6">
    <source>
        <dbReference type="ARBA" id="ARBA00023239"/>
    </source>
</evidence>
<dbReference type="RefSeq" id="WP_121681689.1">
    <property type="nucleotide sequence ID" value="NZ_RCVZ01000012.1"/>
</dbReference>
<feature type="domain" description="Orotidine 5'-phosphate decarboxylase" evidence="8">
    <location>
        <begin position="2"/>
        <end position="198"/>
    </location>
</feature>
<gene>
    <name evidence="9" type="ORF">D9X91_16180</name>
</gene>
<evidence type="ECO:0000256" key="4">
    <source>
        <dbReference type="ARBA" id="ARBA00012890"/>
    </source>
</evidence>
<dbReference type="AlphaFoldDB" id="A0A3L7JSE9"/>
<evidence type="ECO:0000256" key="5">
    <source>
        <dbReference type="ARBA" id="ARBA00022563"/>
    </source>
</evidence>
<dbReference type="GO" id="GO:0033982">
    <property type="term" value="F:3-dehydro-L-gulonate-6-phosphate decarboxylase activity"/>
    <property type="evidence" value="ECO:0007669"/>
    <property type="project" value="TreeGrafter"/>
</dbReference>
<dbReference type="PANTHER" id="PTHR35039:SF3">
    <property type="entry name" value="3-KETO-L-GULONATE-6-PHOSPHATE DECARBOXYLASE SGBH-RELATED"/>
    <property type="match status" value="1"/>
</dbReference>
<dbReference type="PANTHER" id="PTHR35039">
    <property type="entry name" value="3-KETO-L-GULONATE-6-PHOSPHATE DECARBOXYLASE SGBH-RELATED"/>
    <property type="match status" value="1"/>
</dbReference>
<protein>
    <recommendedName>
        <fullName evidence="4">3-hexulose-6-phosphate synthase</fullName>
        <ecNumber evidence="4">4.1.2.43</ecNumber>
    </recommendedName>
</protein>
<comment type="similarity">
    <text evidence="3">Belongs to the HPS/KGPDC family. HPS subfamily.</text>
</comment>
<dbReference type="InterPro" id="IPR017553">
    <property type="entry name" value="3-hexulose-6-phosphate_synth"/>
</dbReference>
<dbReference type="InterPro" id="IPR001754">
    <property type="entry name" value="OMPdeCOase_dom"/>
</dbReference>
<organism evidence="9 10">
    <name type="scientific">Falsibacillus albus</name>
    <dbReference type="NCBI Taxonomy" id="2478915"/>
    <lineage>
        <taxon>Bacteria</taxon>
        <taxon>Bacillati</taxon>
        <taxon>Bacillota</taxon>
        <taxon>Bacilli</taxon>
        <taxon>Bacillales</taxon>
        <taxon>Bacillaceae</taxon>
        <taxon>Falsibacillus</taxon>
    </lineage>
</organism>